<dbReference type="EMBL" id="SGWX01000001">
    <property type="protein sequence ID" value="RZS62240.1"/>
    <property type="molecule type" value="Genomic_DNA"/>
</dbReference>
<comment type="caution">
    <text evidence="1">The sequence shown here is derived from an EMBL/GenBank/DDBJ whole genome shotgun (WGS) entry which is preliminary data.</text>
</comment>
<dbReference type="Proteomes" id="UP000293852">
    <property type="component" value="Unassembled WGS sequence"/>
</dbReference>
<accession>A0A4V2EY98</accession>
<organism evidence="1 2">
    <name type="scientific">Xylanimonas ulmi</name>
    <dbReference type="NCBI Taxonomy" id="228973"/>
    <lineage>
        <taxon>Bacteria</taxon>
        <taxon>Bacillati</taxon>
        <taxon>Actinomycetota</taxon>
        <taxon>Actinomycetes</taxon>
        <taxon>Micrococcales</taxon>
        <taxon>Promicromonosporaceae</taxon>
        <taxon>Xylanimonas</taxon>
    </lineage>
</organism>
<reference evidence="1 2" key="1">
    <citation type="submission" date="2019-02" db="EMBL/GenBank/DDBJ databases">
        <title>Sequencing the genomes of 1000 actinobacteria strains.</title>
        <authorList>
            <person name="Klenk H.-P."/>
        </authorList>
    </citation>
    <scope>NUCLEOTIDE SEQUENCE [LARGE SCALE GENOMIC DNA]</scope>
    <source>
        <strain evidence="1 2">DSM 16932</strain>
    </source>
</reference>
<gene>
    <name evidence="1" type="ORF">EV386_2565</name>
</gene>
<dbReference type="RefSeq" id="WP_130415537.1">
    <property type="nucleotide sequence ID" value="NZ_SGWX01000001.1"/>
</dbReference>
<sequence length="124" mass="14007">MPRDWDGDTTSAAFARWRATEVARLERERRDQVRFQAELRARQAAERAGAITRCVDLLVEPLAGTVSDDVAQTLARRPVERLFTWADRDGDACRGCLGYGDSPRERAHFVIGLLRQHTAPESLQ</sequence>
<proteinExistence type="predicted"/>
<name>A0A4V2EY98_9MICO</name>
<protein>
    <submittedName>
        <fullName evidence="1">Uncharacterized protein</fullName>
    </submittedName>
</protein>
<dbReference type="AlphaFoldDB" id="A0A4V2EY98"/>
<evidence type="ECO:0000313" key="1">
    <source>
        <dbReference type="EMBL" id="RZS62240.1"/>
    </source>
</evidence>
<evidence type="ECO:0000313" key="2">
    <source>
        <dbReference type="Proteomes" id="UP000293852"/>
    </source>
</evidence>
<keyword evidence="2" id="KW-1185">Reference proteome</keyword>